<dbReference type="Pfam" id="PF00132">
    <property type="entry name" value="Hexapep"/>
    <property type="match status" value="2"/>
</dbReference>
<evidence type="ECO:0000256" key="4">
    <source>
        <dbReference type="ARBA" id="ARBA00023098"/>
    </source>
</evidence>
<dbReference type="SUPFAM" id="SSF51161">
    <property type="entry name" value="Trimeric LpxA-like enzymes"/>
    <property type="match status" value="1"/>
</dbReference>
<evidence type="ECO:0000256" key="5">
    <source>
        <dbReference type="ARBA" id="ARBA00023315"/>
    </source>
</evidence>
<evidence type="ECO:0000256" key="3">
    <source>
        <dbReference type="ARBA" id="ARBA00022679"/>
    </source>
</evidence>
<sequence>MAAIREVAEWVGASDPGTAGEVIEVSGFDNAGAESVVFAVDEATLALALASKAGVVLANARLRGAESPSDPRIVWVRDARYAFATVARRLKGRGFVADVHPTAVIGEGVVLGEGTHVGPGVVIEDGVAIGKDCNILARAVVYSGTVIGDRVVVQAGAVLGSTGFGYVRGESGEYLMFPQQGRLVVEDDVEIGANTTIDRGALGETRIGQGTKIDNLVHIGHNCTIGKNVMIAAQTGISGSSVVEDGAILGGQVGIGDHATVGRGVILGGGAGVLSGKKMHGEGEVFWGRPARPLREYLKDLARLKKR</sequence>
<reference evidence="6" key="1">
    <citation type="journal article" date="2014" name="Int. J. Syst. Evol. Microbiol.">
        <title>Complete genome sequence of Corynebacterium casei LMG S-19264T (=DSM 44701T), isolated from a smear-ripened cheese.</title>
        <authorList>
            <consortium name="US DOE Joint Genome Institute (JGI-PGF)"/>
            <person name="Walter F."/>
            <person name="Albersmeier A."/>
            <person name="Kalinowski J."/>
            <person name="Ruckert C."/>
        </authorList>
    </citation>
    <scope>NUCLEOTIDE SEQUENCE</scope>
    <source>
        <strain evidence="6">CGMCC 1.15447</strain>
    </source>
</reference>
<dbReference type="GO" id="GO:0016410">
    <property type="term" value="F:N-acyltransferase activity"/>
    <property type="evidence" value="ECO:0007669"/>
    <property type="project" value="InterPro"/>
</dbReference>
<dbReference type="Gene3D" id="3.40.1390.10">
    <property type="entry name" value="MurE/MurF, N-terminal domain"/>
    <property type="match status" value="1"/>
</dbReference>
<name>A0A916RM49_9BACT</name>
<keyword evidence="1" id="KW-0444">Lipid biosynthesis</keyword>
<dbReference type="PANTHER" id="PTHR43378:SF2">
    <property type="entry name" value="UDP-3-O-ACYLGLUCOSAMINE N-ACYLTRANSFERASE 1, MITOCHONDRIAL-RELATED"/>
    <property type="match status" value="1"/>
</dbReference>
<dbReference type="CDD" id="cd03352">
    <property type="entry name" value="LbH_LpxD"/>
    <property type="match status" value="1"/>
</dbReference>
<organism evidence="6 7">
    <name type="scientific">Edaphobacter acidisoli</name>
    <dbReference type="NCBI Taxonomy" id="2040573"/>
    <lineage>
        <taxon>Bacteria</taxon>
        <taxon>Pseudomonadati</taxon>
        <taxon>Acidobacteriota</taxon>
        <taxon>Terriglobia</taxon>
        <taxon>Terriglobales</taxon>
        <taxon>Acidobacteriaceae</taxon>
        <taxon>Edaphobacter</taxon>
    </lineage>
</organism>
<protein>
    <submittedName>
        <fullName evidence="6">UDP-3-O-acylglucosamine N-acyltransferase</fullName>
    </submittedName>
</protein>
<accession>A0A916RM49</accession>
<dbReference type="Gene3D" id="2.160.10.10">
    <property type="entry name" value="Hexapeptide repeat proteins"/>
    <property type="match status" value="1"/>
</dbReference>
<dbReference type="RefSeq" id="WP_188758272.1">
    <property type="nucleotide sequence ID" value="NZ_BMJB01000001.1"/>
</dbReference>
<dbReference type="GO" id="GO:0009245">
    <property type="term" value="P:lipid A biosynthetic process"/>
    <property type="evidence" value="ECO:0007669"/>
    <property type="project" value="UniProtKB-KW"/>
</dbReference>
<keyword evidence="4" id="KW-0443">Lipid metabolism</keyword>
<evidence type="ECO:0000256" key="2">
    <source>
        <dbReference type="ARBA" id="ARBA00022556"/>
    </source>
</evidence>
<dbReference type="NCBIfam" id="NF002060">
    <property type="entry name" value="PRK00892.1"/>
    <property type="match status" value="1"/>
</dbReference>
<dbReference type="InterPro" id="IPR007691">
    <property type="entry name" value="LpxD"/>
</dbReference>
<dbReference type="AlphaFoldDB" id="A0A916RM49"/>
<reference evidence="6" key="2">
    <citation type="submission" date="2020-09" db="EMBL/GenBank/DDBJ databases">
        <authorList>
            <person name="Sun Q."/>
            <person name="Zhou Y."/>
        </authorList>
    </citation>
    <scope>NUCLEOTIDE SEQUENCE</scope>
    <source>
        <strain evidence="6">CGMCC 1.15447</strain>
    </source>
</reference>
<gene>
    <name evidence="6" type="primary">lpxD</name>
    <name evidence="6" type="ORF">GCM10011507_11160</name>
</gene>
<dbReference type="EMBL" id="BMJB01000001">
    <property type="protein sequence ID" value="GGA61426.1"/>
    <property type="molecule type" value="Genomic_DNA"/>
</dbReference>
<dbReference type="PANTHER" id="PTHR43378">
    <property type="entry name" value="UDP-3-O-ACYLGLUCOSAMINE N-ACYLTRANSFERASE"/>
    <property type="match status" value="1"/>
</dbReference>
<keyword evidence="2" id="KW-0441">Lipid A biosynthesis</keyword>
<dbReference type="Proteomes" id="UP000648801">
    <property type="component" value="Unassembled WGS sequence"/>
</dbReference>
<dbReference type="GO" id="GO:0016020">
    <property type="term" value="C:membrane"/>
    <property type="evidence" value="ECO:0007669"/>
    <property type="project" value="GOC"/>
</dbReference>
<proteinExistence type="predicted"/>
<evidence type="ECO:0000313" key="7">
    <source>
        <dbReference type="Proteomes" id="UP000648801"/>
    </source>
</evidence>
<keyword evidence="3" id="KW-0808">Transferase</keyword>
<dbReference type="NCBIfam" id="TIGR01853">
    <property type="entry name" value="lipid_A_lpxD"/>
    <property type="match status" value="1"/>
</dbReference>
<dbReference type="InterPro" id="IPR001451">
    <property type="entry name" value="Hexapep"/>
</dbReference>
<evidence type="ECO:0000313" key="6">
    <source>
        <dbReference type="EMBL" id="GGA61426.1"/>
    </source>
</evidence>
<evidence type="ECO:0000256" key="1">
    <source>
        <dbReference type="ARBA" id="ARBA00022516"/>
    </source>
</evidence>
<keyword evidence="5" id="KW-0012">Acyltransferase</keyword>
<dbReference type="InterPro" id="IPR011004">
    <property type="entry name" value="Trimer_LpxA-like_sf"/>
</dbReference>
<comment type="caution">
    <text evidence="6">The sequence shown here is derived from an EMBL/GenBank/DDBJ whole genome shotgun (WGS) entry which is preliminary data.</text>
</comment>
<keyword evidence="7" id="KW-1185">Reference proteome</keyword>